<keyword evidence="4 8" id="KW-0479">Metal-binding</keyword>
<comment type="cofactor">
    <cofactor evidence="1 8">
        <name>heme</name>
        <dbReference type="ChEBI" id="CHEBI:30413"/>
    </cofactor>
</comment>
<evidence type="ECO:0000256" key="9">
    <source>
        <dbReference type="SAM" id="Phobius"/>
    </source>
</evidence>
<evidence type="ECO:0000313" key="11">
    <source>
        <dbReference type="Proteomes" id="UP000020467"/>
    </source>
</evidence>
<dbReference type="OrthoDB" id="1470350at2759"/>
<accession>A0A010SN22</accession>
<protein>
    <submittedName>
        <fullName evidence="10">Averantin oxidoreductase</fullName>
    </submittedName>
</protein>
<keyword evidence="11" id="KW-1185">Reference proteome</keyword>
<dbReference type="GO" id="GO:0016705">
    <property type="term" value="F:oxidoreductase activity, acting on paired donors, with incorporation or reduction of molecular oxygen"/>
    <property type="evidence" value="ECO:0007669"/>
    <property type="project" value="InterPro"/>
</dbReference>
<evidence type="ECO:0000256" key="5">
    <source>
        <dbReference type="ARBA" id="ARBA00023002"/>
    </source>
</evidence>
<gene>
    <name evidence="10" type="ORF">CFIO01_00015</name>
</gene>
<keyword evidence="9" id="KW-0812">Transmembrane</keyword>
<dbReference type="GO" id="GO:0005506">
    <property type="term" value="F:iron ion binding"/>
    <property type="evidence" value="ECO:0007669"/>
    <property type="project" value="InterPro"/>
</dbReference>
<evidence type="ECO:0000256" key="7">
    <source>
        <dbReference type="ARBA" id="ARBA00023033"/>
    </source>
</evidence>
<comment type="similarity">
    <text evidence="2">Belongs to the cytochrome P450 family.</text>
</comment>
<dbReference type="KEGG" id="cfj:CFIO01_00015"/>
<evidence type="ECO:0000313" key="10">
    <source>
        <dbReference type="EMBL" id="EXF86318.1"/>
    </source>
</evidence>
<dbReference type="AlphaFoldDB" id="A0A010SN22"/>
<keyword evidence="7" id="KW-0503">Monooxygenase</keyword>
<evidence type="ECO:0000256" key="1">
    <source>
        <dbReference type="ARBA" id="ARBA00001971"/>
    </source>
</evidence>
<evidence type="ECO:0000256" key="2">
    <source>
        <dbReference type="ARBA" id="ARBA00010617"/>
    </source>
</evidence>
<evidence type="ECO:0000256" key="3">
    <source>
        <dbReference type="ARBA" id="ARBA00022617"/>
    </source>
</evidence>
<reference evidence="10 11" key="1">
    <citation type="submission" date="2014-02" db="EMBL/GenBank/DDBJ databases">
        <title>The genome sequence of Colletotrichum fioriniae PJ7.</title>
        <authorList>
            <person name="Baroncelli R."/>
            <person name="Thon M.R."/>
        </authorList>
    </citation>
    <scope>NUCLEOTIDE SEQUENCE [LARGE SCALE GENOMIC DNA]</scope>
    <source>
        <strain evidence="10 11">PJ7</strain>
    </source>
</reference>
<keyword evidence="9" id="KW-1133">Transmembrane helix</keyword>
<dbReference type="PRINTS" id="PR00463">
    <property type="entry name" value="EP450I"/>
</dbReference>
<evidence type="ECO:0000256" key="4">
    <source>
        <dbReference type="ARBA" id="ARBA00022723"/>
    </source>
</evidence>
<comment type="caution">
    <text evidence="10">The sequence shown here is derived from an EMBL/GenBank/DDBJ whole genome shotgun (WGS) entry which is preliminary data.</text>
</comment>
<sequence>MFPAYESLTVYHGLLLILCAIIVAILYYVTLAIYNIYFHPLSSFPGPRLAAATPWWTALSYLDGRTPYDLLDLHNTYGPVVRTSPDSLSYIKAPQWKEIYGHKAPGQPEFSKDGKYHSALKGDAVIINADREYHSYIRRLFAHGFSEKAMREQEGVLKGFVDVLFARLGEVGEGGRPVDVVQWYNFLTFDFIGFLTFGESFDCLTTSTLHTWVQIFFALAKFMSFHQAISRLPKLLQLPATLLTMPKTIAKDVKTLNELQSLSCLMSRANVWIGNYQEKVQHRLQTEATVPDFMEKLISAYNAGKMSYKQLEGNSQILIAAGSETTATLLAGLTYLLTQNPRVLAKLTTEVRSTFTHPDEITFTGVNSCKYLLACIEEALRVYPPSPQPHHRIVPAGGATVDGVFLPEGTSVSIPIYAASHSPINWTLPEEFIPERWIATKDGGSEEGAGDEDVDVRLFAGDQRDASQPFQVGPRNCIGRNLAYAEIKIIMARLVWQFDIENATEGDWIGTQKVFMVWEKAPLWVKLHTVQRD</sequence>
<dbReference type="PANTHER" id="PTHR24305:SF29">
    <property type="entry name" value="BENZOATE-PARA-HYDROXYLASE"/>
    <property type="match status" value="1"/>
</dbReference>
<keyword evidence="9" id="KW-0472">Membrane</keyword>
<dbReference type="GO" id="GO:0004497">
    <property type="term" value="F:monooxygenase activity"/>
    <property type="evidence" value="ECO:0007669"/>
    <property type="project" value="UniProtKB-KW"/>
</dbReference>
<evidence type="ECO:0000256" key="8">
    <source>
        <dbReference type="PIRSR" id="PIRSR602401-1"/>
    </source>
</evidence>
<keyword evidence="6 8" id="KW-0408">Iron</keyword>
<dbReference type="InterPro" id="IPR050121">
    <property type="entry name" value="Cytochrome_P450_monoxygenase"/>
</dbReference>
<dbReference type="HOGENOM" id="CLU_001570_14_11_1"/>
<dbReference type="PANTHER" id="PTHR24305">
    <property type="entry name" value="CYTOCHROME P450"/>
    <property type="match status" value="1"/>
</dbReference>
<proteinExistence type="inferred from homology"/>
<dbReference type="Proteomes" id="UP000020467">
    <property type="component" value="Unassembled WGS sequence"/>
</dbReference>
<keyword evidence="5" id="KW-0560">Oxidoreductase</keyword>
<name>A0A010SN22_9PEZI</name>
<dbReference type="InterPro" id="IPR036396">
    <property type="entry name" value="Cyt_P450_sf"/>
</dbReference>
<dbReference type="SUPFAM" id="SSF48264">
    <property type="entry name" value="Cytochrome P450"/>
    <property type="match status" value="1"/>
</dbReference>
<feature type="binding site" description="axial binding residue" evidence="8">
    <location>
        <position position="477"/>
    </location>
    <ligand>
        <name>heme</name>
        <dbReference type="ChEBI" id="CHEBI:30413"/>
    </ligand>
    <ligandPart>
        <name>Fe</name>
        <dbReference type="ChEBI" id="CHEBI:18248"/>
    </ligandPart>
</feature>
<organism evidence="10 11">
    <name type="scientific">Colletotrichum fioriniae PJ7</name>
    <dbReference type="NCBI Taxonomy" id="1445577"/>
    <lineage>
        <taxon>Eukaryota</taxon>
        <taxon>Fungi</taxon>
        <taxon>Dikarya</taxon>
        <taxon>Ascomycota</taxon>
        <taxon>Pezizomycotina</taxon>
        <taxon>Sordariomycetes</taxon>
        <taxon>Hypocreomycetidae</taxon>
        <taxon>Glomerellales</taxon>
        <taxon>Glomerellaceae</taxon>
        <taxon>Colletotrichum</taxon>
        <taxon>Colletotrichum acutatum species complex</taxon>
    </lineage>
</organism>
<dbReference type="PRINTS" id="PR00385">
    <property type="entry name" value="P450"/>
</dbReference>
<evidence type="ECO:0000256" key="6">
    <source>
        <dbReference type="ARBA" id="ARBA00023004"/>
    </source>
</evidence>
<feature type="transmembrane region" description="Helical" evidence="9">
    <location>
        <begin position="12"/>
        <end position="38"/>
    </location>
</feature>
<dbReference type="GO" id="GO:0020037">
    <property type="term" value="F:heme binding"/>
    <property type="evidence" value="ECO:0007669"/>
    <property type="project" value="InterPro"/>
</dbReference>
<dbReference type="CDD" id="cd11058">
    <property type="entry name" value="CYP60B-like"/>
    <property type="match status" value="1"/>
</dbReference>
<dbReference type="InterPro" id="IPR001128">
    <property type="entry name" value="Cyt_P450"/>
</dbReference>
<dbReference type="Gene3D" id="1.10.630.10">
    <property type="entry name" value="Cytochrome P450"/>
    <property type="match status" value="1"/>
</dbReference>
<dbReference type="EMBL" id="JARH01000012">
    <property type="protein sequence ID" value="EXF86318.1"/>
    <property type="molecule type" value="Genomic_DNA"/>
</dbReference>
<dbReference type="eggNOG" id="KOG0158">
    <property type="taxonomic scope" value="Eukaryota"/>
</dbReference>
<keyword evidence="3 8" id="KW-0349">Heme</keyword>
<dbReference type="InterPro" id="IPR002401">
    <property type="entry name" value="Cyt_P450_E_grp-I"/>
</dbReference>
<dbReference type="Pfam" id="PF00067">
    <property type="entry name" value="p450"/>
    <property type="match status" value="1"/>
</dbReference>